<proteinExistence type="predicted"/>
<evidence type="ECO:0000256" key="1">
    <source>
        <dbReference type="SAM" id="Coils"/>
    </source>
</evidence>
<dbReference type="Gene3D" id="6.10.140.1110">
    <property type="match status" value="1"/>
</dbReference>
<feature type="coiled-coil region" evidence="1">
    <location>
        <begin position="29"/>
        <end position="101"/>
    </location>
</feature>
<sequence>MDLPDSQLLLKRVVSIKAVVTQRWKDETQQLLQTQISDLDGQLQQLEMQGQRAVAEIQKQNLQPPGPQVMQQIESIQMQVNQQKSELLEQKNMALQQLQQVQLLELKQEVNQGQVEGYFAVKLGDNLISKMNVEVLLHDGVVMEIRGNI</sequence>
<evidence type="ECO:0000313" key="3">
    <source>
        <dbReference type="Proteomes" id="UP000238937"/>
    </source>
</evidence>
<dbReference type="RefSeq" id="WP_106304896.1">
    <property type="nucleotide sequence ID" value="NZ_PVWO01000135.1"/>
</dbReference>
<keyword evidence="3" id="KW-1185">Reference proteome</keyword>
<evidence type="ECO:0000313" key="2">
    <source>
        <dbReference type="EMBL" id="PSB56278.1"/>
    </source>
</evidence>
<protein>
    <recommendedName>
        <fullName evidence="4">YlqD protein</fullName>
    </recommendedName>
</protein>
<dbReference type="Proteomes" id="UP000238937">
    <property type="component" value="Unassembled WGS sequence"/>
</dbReference>
<dbReference type="InterPro" id="IPR021297">
    <property type="entry name" value="YlqD"/>
</dbReference>
<dbReference type="Pfam" id="PF11068">
    <property type="entry name" value="YlqD"/>
    <property type="match status" value="1"/>
</dbReference>
<accession>A0A2T1GFG0</accession>
<gene>
    <name evidence="2" type="ORF">C7B77_12430</name>
</gene>
<comment type="caution">
    <text evidence="2">The sequence shown here is derived from an EMBL/GenBank/DDBJ whole genome shotgun (WGS) entry which is preliminary data.</text>
</comment>
<evidence type="ECO:0008006" key="4">
    <source>
        <dbReference type="Google" id="ProtNLM"/>
    </source>
</evidence>
<organism evidence="2 3">
    <name type="scientific">Chamaesiphon polymorphus CCALA 037</name>
    <dbReference type="NCBI Taxonomy" id="2107692"/>
    <lineage>
        <taxon>Bacteria</taxon>
        <taxon>Bacillati</taxon>
        <taxon>Cyanobacteriota</taxon>
        <taxon>Cyanophyceae</taxon>
        <taxon>Gomontiellales</taxon>
        <taxon>Chamaesiphonaceae</taxon>
        <taxon>Chamaesiphon</taxon>
    </lineage>
</organism>
<keyword evidence="1" id="KW-0175">Coiled coil</keyword>
<dbReference type="OrthoDB" id="9804635at2"/>
<dbReference type="AlphaFoldDB" id="A0A2T1GFG0"/>
<dbReference type="EMBL" id="PVWO01000135">
    <property type="protein sequence ID" value="PSB56278.1"/>
    <property type="molecule type" value="Genomic_DNA"/>
</dbReference>
<name>A0A2T1GFG0_9CYAN</name>
<reference evidence="2 3" key="1">
    <citation type="submission" date="2018-03" db="EMBL/GenBank/DDBJ databases">
        <title>The ancient ancestry and fast evolution of plastids.</title>
        <authorList>
            <person name="Moore K.R."/>
            <person name="Magnabosco C."/>
            <person name="Momper L."/>
            <person name="Gold D.A."/>
            <person name="Bosak T."/>
            <person name="Fournier G.P."/>
        </authorList>
    </citation>
    <scope>NUCLEOTIDE SEQUENCE [LARGE SCALE GENOMIC DNA]</scope>
    <source>
        <strain evidence="2 3">CCALA 037</strain>
    </source>
</reference>